<dbReference type="GO" id="GO:0016829">
    <property type="term" value="F:lyase activity"/>
    <property type="evidence" value="ECO:0007669"/>
    <property type="project" value="UniProtKB-KW"/>
</dbReference>
<evidence type="ECO:0000313" key="4">
    <source>
        <dbReference type="Proteomes" id="UP001205843"/>
    </source>
</evidence>
<dbReference type="Proteomes" id="UP001205843">
    <property type="component" value="Unassembled WGS sequence"/>
</dbReference>
<dbReference type="Gene3D" id="2.120.10.30">
    <property type="entry name" value="TolB, C-terminal domain"/>
    <property type="match status" value="1"/>
</dbReference>
<sequence length="357" mass="37108">MQHKQLSALLLASLIALSASAQAGEYRLVSTVKGLSSGAPTTGEEEAAVDDSLAEVCDGLEAEEIWRHVGNGTRGYRPVIDAGGVAYYGTATGDIYAVGPDGSRLWHNSQGNSRVVDTALGPDGMLYAIEWDARLRKLDPQTGVQHYRLSISGDSYALAASADGRIAHSSFTNATRVQLRDPGGTVIAAYSGTIANQAAMAFDDAGDLYVLGSGASGGLVKLRQNGTGIDELWRTAAVANAHYLRVMPNGDLLTVGRESDTALWVRRHAAADGALLSAHLAEGTPARAEDASIDAHGNVYAAAGAWAAKFDPAGALVWQADLTSGGNVNGIRIGPQGGVYFGHGGGHLVHVEQFACQ</sequence>
<feature type="domain" description="Pyrrolo-quinoline quinone repeat" evidence="2">
    <location>
        <begin position="63"/>
        <end position="257"/>
    </location>
</feature>
<evidence type="ECO:0000256" key="1">
    <source>
        <dbReference type="SAM" id="SignalP"/>
    </source>
</evidence>
<dbReference type="RefSeq" id="WP_253476264.1">
    <property type="nucleotide sequence ID" value="NZ_JALJXV010000003.1"/>
</dbReference>
<comment type="caution">
    <text evidence="3">The sequence shown here is derived from an EMBL/GenBank/DDBJ whole genome shotgun (WGS) entry which is preliminary data.</text>
</comment>
<feature type="signal peptide" evidence="1">
    <location>
        <begin position="1"/>
        <end position="23"/>
    </location>
</feature>
<evidence type="ECO:0000259" key="2">
    <source>
        <dbReference type="Pfam" id="PF13360"/>
    </source>
</evidence>
<gene>
    <name evidence="3" type="ORF">J2T57_001430</name>
</gene>
<evidence type="ECO:0000313" key="3">
    <source>
        <dbReference type="EMBL" id="MCP1674328.1"/>
    </source>
</evidence>
<keyword evidence="3" id="KW-0456">Lyase</keyword>
<proteinExistence type="predicted"/>
<accession>A0AAE3KBZ9</accession>
<feature type="chain" id="PRO_5042035823" evidence="1">
    <location>
        <begin position="24"/>
        <end position="357"/>
    </location>
</feature>
<dbReference type="InterPro" id="IPR002372">
    <property type="entry name" value="PQQ_rpt_dom"/>
</dbReference>
<dbReference type="EMBL" id="JALJXV010000003">
    <property type="protein sequence ID" value="MCP1674328.1"/>
    <property type="molecule type" value="Genomic_DNA"/>
</dbReference>
<keyword evidence="1" id="KW-0732">Signal</keyword>
<reference evidence="3" key="1">
    <citation type="submission" date="2022-03" db="EMBL/GenBank/DDBJ databases">
        <title>Genomic Encyclopedia of Type Strains, Phase III (KMG-III): the genomes of soil and plant-associated and newly described type strains.</title>
        <authorList>
            <person name="Whitman W."/>
        </authorList>
    </citation>
    <scope>NUCLEOTIDE SEQUENCE</scope>
    <source>
        <strain evidence="3">ANL 6-2</strain>
    </source>
</reference>
<dbReference type="SUPFAM" id="SSF63829">
    <property type="entry name" value="Calcium-dependent phosphotriesterase"/>
    <property type="match status" value="1"/>
</dbReference>
<dbReference type="AlphaFoldDB" id="A0AAE3KBZ9"/>
<organism evidence="3 4">
    <name type="scientific">Natronocella acetinitrilica</name>
    <dbReference type="NCBI Taxonomy" id="414046"/>
    <lineage>
        <taxon>Bacteria</taxon>
        <taxon>Pseudomonadati</taxon>
        <taxon>Pseudomonadota</taxon>
        <taxon>Gammaproteobacteria</taxon>
        <taxon>Chromatiales</taxon>
        <taxon>Ectothiorhodospiraceae</taxon>
        <taxon>Natronocella</taxon>
    </lineage>
</organism>
<dbReference type="Gene3D" id="2.130.10.10">
    <property type="entry name" value="YVTN repeat-like/Quinoprotein amine dehydrogenase"/>
    <property type="match status" value="1"/>
</dbReference>
<keyword evidence="4" id="KW-1185">Reference proteome</keyword>
<dbReference type="InterPro" id="IPR015943">
    <property type="entry name" value="WD40/YVTN_repeat-like_dom_sf"/>
</dbReference>
<protein>
    <submittedName>
        <fullName evidence="3">Streptogramin lyase</fullName>
    </submittedName>
</protein>
<dbReference type="InterPro" id="IPR011042">
    <property type="entry name" value="6-blade_b-propeller_TolB-like"/>
</dbReference>
<name>A0AAE3KBZ9_9GAMM</name>
<dbReference type="Pfam" id="PF13360">
    <property type="entry name" value="PQQ_2"/>
    <property type="match status" value="1"/>
</dbReference>